<dbReference type="GO" id="GO:0003677">
    <property type="term" value="F:DNA binding"/>
    <property type="evidence" value="ECO:0007669"/>
    <property type="project" value="UniProtKB-UniRule"/>
</dbReference>
<feature type="DNA-binding region" description="H-T-H motif" evidence="3">
    <location>
        <begin position="29"/>
        <end position="48"/>
    </location>
</feature>
<evidence type="ECO:0000256" key="1">
    <source>
        <dbReference type="ARBA" id="ARBA00022491"/>
    </source>
</evidence>
<dbReference type="PANTHER" id="PTHR43479">
    <property type="entry name" value="ACREF/ENVCD OPERON REPRESSOR-RELATED"/>
    <property type="match status" value="1"/>
</dbReference>
<dbReference type="Proteomes" id="UP000011747">
    <property type="component" value="Unassembled WGS sequence"/>
</dbReference>
<organism evidence="5 6">
    <name type="scientific">Bacillus smithii 7_3_47FAA</name>
    <dbReference type="NCBI Taxonomy" id="665952"/>
    <lineage>
        <taxon>Bacteria</taxon>
        <taxon>Bacillati</taxon>
        <taxon>Bacillota</taxon>
        <taxon>Bacilli</taxon>
        <taxon>Bacillales</taxon>
        <taxon>Bacillaceae</taxon>
        <taxon>Bacillus</taxon>
    </lineage>
</organism>
<comment type="caution">
    <text evidence="5">The sequence shown here is derived from an EMBL/GenBank/DDBJ whole genome shotgun (WGS) entry which is preliminary data.</text>
</comment>
<dbReference type="Pfam" id="PF00440">
    <property type="entry name" value="TetR_N"/>
    <property type="match status" value="1"/>
</dbReference>
<dbReference type="SUPFAM" id="SSF46689">
    <property type="entry name" value="Homeodomain-like"/>
    <property type="match status" value="1"/>
</dbReference>
<dbReference type="GeneID" id="87582542"/>
<sequence>MNATLKETKELIMDAAIVLFNTKGYDGTGVRDIAKKAKVNPANISYYFKGKQGLLEACLTQFFEGYLSCLEEKVFLLEMAPPDECLKQGLKSILSFQRENHLLTRFVWREVSIDSQISREIIASYLVKEKYLFHLILEQGIKEGIFANLPESLVIIQLKSLLTMPFLQSQYLREVWHTFPQEKYFVEKYMIMIERWIDSTLCSLQETRHFDRKII</sequence>
<dbReference type="RefSeq" id="WP_003355667.1">
    <property type="nucleotide sequence ID" value="NZ_JH414764.1"/>
</dbReference>
<dbReference type="InterPro" id="IPR009057">
    <property type="entry name" value="Homeodomain-like_sf"/>
</dbReference>
<dbReference type="InterPro" id="IPR036271">
    <property type="entry name" value="Tet_transcr_reg_TetR-rel_C_sf"/>
</dbReference>
<dbReference type="PRINTS" id="PR00455">
    <property type="entry name" value="HTHTETR"/>
</dbReference>
<dbReference type="PATRIC" id="fig|665952.3.peg.3497"/>
<dbReference type="PROSITE" id="PS50977">
    <property type="entry name" value="HTH_TETR_2"/>
    <property type="match status" value="1"/>
</dbReference>
<dbReference type="InterPro" id="IPR001647">
    <property type="entry name" value="HTH_TetR"/>
</dbReference>
<dbReference type="AlphaFoldDB" id="G9QQJ5"/>
<feature type="domain" description="HTH tetR-type" evidence="4">
    <location>
        <begin position="6"/>
        <end position="66"/>
    </location>
</feature>
<dbReference type="SUPFAM" id="SSF48498">
    <property type="entry name" value="Tetracyclin repressor-like, C-terminal domain"/>
    <property type="match status" value="1"/>
</dbReference>
<evidence type="ECO:0000256" key="2">
    <source>
        <dbReference type="ARBA" id="ARBA00023125"/>
    </source>
</evidence>
<proteinExistence type="predicted"/>
<accession>G9QQJ5</accession>
<keyword evidence="2 3" id="KW-0238">DNA-binding</keyword>
<dbReference type="PANTHER" id="PTHR43479:SF21">
    <property type="entry name" value="TRANSCRIPTIONAL REGULATOR, TETR FAMILY"/>
    <property type="match status" value="1"/>
</dbReference>
<name>G9QQJ5_9BACI</name>
<evidence type="ECO:0000259" key="4">
    <source>
        <dbReference type="PROSITE" id="PS50977"/>
    </source>
</evidence>
<evidence type="ECO:0000313" key="6">
    <source>
        <dbReference type="Proteomes" id="UP000011747"/>
    </source>
</evidence>
<dbReference type="Gene3D" id="1.10.357.10">
    <property type="entry name" value="Tetracycline Repressor, domain 2"/>
    <property type="match status" value="1"/>
</dbReference>
<evidence type="ECO:0000256" key="3">
    <source>
        <dbReference type="PROSITE-ProRule" id="PRU00335"/>
    </source>
</evidence>
<protein>
    <recommendedName>
        <fullName evidence="4">HTH tetR-type domain-containing protein</fullName>
    </recommendedName>
</protein>
<keyword evidence="1" id="KW-0678">Repressor</keyword>
<reference evidence="5 6" key="1">
    <citation type="submission" date="2011-09" db="EMBL/GenBank/DDBJ databases">
        <title>The Genome Sequence of Bacillus smithii 7_3_47FAA.</title>
        <authorList>
            <consortium name="The Broad Institute Genome Sequencing Platform"/>
            <person name="Earl A."/>
            <person name="Ward D."/>
            <person name="Feldgarden M."/>
            <person name="Gevers D."/>
            <person name="Daigneault M."/>
            <person name="Strauss J."/>
            <person name="Allen-Vercoe E."/>
            <person name="Young S.K."/>
            <person name="Zeng Q."/>
            <person name="Gargeya S."/>
            <person name="Fitzgerald M."/>
            <person name="Haas B."/>
            <person name="Abouelleil A."/>
            <person name="Alvarado L."/>
            <person name="Arachchi H.M."/>
            <person name="Berlin A."/>
            <person name="Brown A."/>
            <person name="Chapman S.B."/>
            <person name="Chen Z."/>
            <person name="Dunbar C."/>
            <person name="Freedman E."/>
            <person name="Gearin G."/>
            <person name="Goldberg J."/>
            <person name="Griggs A."/>
            <person name="Gujja S."/>
            <person name="Heiman D."/>
            <person name="Howarth C."/>
            <person name="Larson L."/>
            <person name="Lui A."/>
            <person name="MacDonald P.J.P."/>
            <person name="Montmayeur A."/>
            <person name="Murphy C."/>
            <person name="Neiman D."/>
            <person name="Pearson M."/>
            <person name="Priest M."/>
            <person name="Roberts A."/>
            <person name="Saif S."/>
            <person name="Shea T."/>
            <person name="Shenoy N."/>
            <person name="Sisk P."/>
            <person name="Stolte C."/>
            <person name="Sykes S."/>
            <person name="Wortman J."/>
            <person name="Nusbaum C."/>
            <person name="Birren B."/>
        </authorList>
    </citation>
    <scope>NUCLEOTIDE SEQUENCE [LARGE SCALE GENOMIC DNA]</scope>
    <source>
        <strain evidence="5 6">7_3_47FAA</strain>
    </source>
</reference>
<evidence type="ECO:0000313" key="5">
    <source>
        <dbReference type="EMBL" id="EHL72776.1"/>
    </source>
</evidence>
<dbReference type="InterPro" id="IPR050624">
    <property type="entry name" value="HTH-type_Tx_Regulator"/>
</dbReference>
<gene>
    <name evidence="5" type="ORF">HMPREF1015_00561</name>
</gene>
<dbReference type="NCBIfam" id="NF037937">
    <property type="entry name" value="septum_RefZ"/>
    <property type="match status" value="1"/>
</dbReference>
<dbReference type="EMBL" id="ACWF01000166">
    <property type="protein sequence ID" value="EHL72776.1"/>
    <property type="molecule type" value="Genomic_DNA"/>
</dbReference>
<dbReference type="HOGENOM" id="CLU_069356_1_4_9"/>
<keyword evidence="6" id="KW-1185">Reference proteome</keyword>